<evidence type="ECO:0000313" key="2">
    <source>
        <dbReference type="EMBL" id="KAF0923449.1"/>
    </source>
</evidence>
<accession>A0A6G1EFB9</accession>
<dbReference type="Proteomes" id="UP000479710">
    <property type="component" value="Unassembled WGS sequence"/>
</dbReference>
<comment type="caution">
    <text evidence="2">The sequence shown here is derived from an EMBL/GenBank/DDBJ whole genome shotgun (WGS) entry which is preliminary data.</text>
</comment>
<feature type="region of interest" description="Disordered" evidence="1">
    <location>
        <begin position="42"/>
        <end position="91"/>
    </location>
</feature>
<dbReference type="EMBL" id="SPHZ02000003">
    <property type="protein sequence ID" value="KAF0923449.1"/>
    <property type="molecule type" value="Genomic_DNA"/>
</dbReference>
<dbReference type="AlphaFoldDB" id="A0A6G1EFB9"/>
<organism evidence="2 3">
    <name type="scientific">Oryza meyeriana var. granulata</name>
    <dbReference type="NCBI Taxonomy" id="110450"/>
    <lineage>
        <taxon>Eukaryota</taxon>
        <taxon>Viridiplantae</taxon>
        <taxon>Streptophyta</taxon>
        <taxon>Embryophyta</taxon>
        <taxon>Tracheophyta</taxon>
        <taxon>Spermatophyta</taxon>
        <taxon>Magnoliopsida</taxon>
        <taxon>Liliopsida</taxon>
        <taxon>Poales</taxon>
        <taxon>Poaceae</taxon>
        <taxon>BOP clade</taxon>
        <taxon>Oryzoideae</taxon>
        <taxon>Oryzeae</taxon>
        <taxon>Oryzinae</taxon>
        <taxon>Oryza</taxon>
        <taxon>Oryza meyeriana</taxon>
    </lineage>
</organism>
<name>A0A6G1EFB9_9ORYZ</name>
<dbReference type="OrthoDB" id="2020542at2759"/>
<reference evidence="2 3" key="1">
    <citation type="submission" date="2019-11" db="EMBL/GenBank/DDBJ databases">
        <title>Whole genome sequence of Oryza granulata.</title>
        <authorList>
            <person name="Li W."/>
        </authorList>
    </citation>
    <scope>NUCLEOTIDE SEQUENCE [LARGE SCALE GENOMIC DNA]</scope>
    <source>
        <strain evidence="3">cv. Menghai</strain>
        <tissue evidence="2">Leaf</tissue>
    </source>
</reference>
<evidence type="ECO:0000313" key="3">
    <source>
        <dbReference type="Proteomes" id="UP000479710"/>
    </source>
</evidence>
<sequence length="91" mass="10330">MKNKGREDDTDAEELKADGKKFLYDLRMHAEVIIVTMKSWEPHMESSSSGAQQDDSQEAYTSAQRRISTHLSGMKEAAQREGRLLMEDAKP</sequence>
<evidence type="ECO:0000256" key="1">
    <source>
        <dbReference type="SAM" id="MobiDB-lite"/>
    </source>
</evidence>
<feature type="compositionally biased region" description="Basic and acidic residues" evidence="1">
    <location>
        <begin position="77"/>
        <end position="91"/>
    </location>
</feature>
<keyword evidence="3" id="KW-1185">Reference proteome</keyword>
<feature type="compositionally biased region" description="Polar residues" evidence="1">
    <location>
        <begin position="60"/>
        <end position="71"/>
    </location>
</feature>
<gene>
    <name evidence="2" type="ORF">E2562_006347</name>
</gene>
<protein>
    <submittedName>
        <fullName evidence="2">Uncharacterized protein</fullName>
    </submittedName>
</protein>
<feature type="compositionally biased region" description="Low complexity" evidence="1">
    <location>
        <begin position="45"/>
        <end position="54"/>
    </location>
</feature>
<proteinExistence type="predicted"/>